<dbReference type="InterPro" id="IPR051395">
    <property type="entry name" value="Cytochrome_c_Peroxidase/MauG"/>
</dbReference>
<dbReference type="GO" id="GO:0020037">
    <property type="term" value="F:heme binding"/>
    <property type="evidence" value="ECO:0007669"/>
    <property type="project" value="InterPro"/>
</dbReference>
<reference evidence="10" key="1">
    <citation type="submission" date="2016-11" db="EMBL/GenBank/DDBJ databases">
        <authorList>
            <person name="Varghese N."/>
            <person name="Submissions S."/>
        </authorList>
    </citation>
    <scope>NUCLEOTIDE SEQUENCE [LARGE SCALE GENOMIC DNA]</scope>
    <source>
        <strain evidence="10">DSM 26884</strain>
    </source>
</reference>
<proteinExistence type="predicted"/>
<keyword evidence="7" id="KW-1133">Transmembrane helix</keyword>
<evidence type="ECO:0000256" key="1">
    <source>
        <dbReference type="ARBA" id="ARBA00022617"/>
    </source>
</evidence>
<dbReference type="PANTHER" id="PTHR30600">
    <property type="entry name" value="CYTOCHROME C PEROXIDASE-RELATED"/>
    <property type="match status" value="1"/>
</dbReference>
<keyword evidence="4" id="KW-0560">Oxidoreductase</keyword>
<keyword evidence="10" id="KW-1185">Reference proteome</keyword>
<dbReference type="eggNOG" id="COG1858">
    <property type="taxonomic scope" value="Bacteria"/>
</dbReference>
<dbReference type="Gene3D" id="2.130.10.10">
    <property type="entry name" value="YVTN repeat-like/Quinoprotein amine dehydrogenase"/>
    <property type="match status" value="1"/>
</dbReference>
<keyword evidence="7" id="KW-0812">Transmembrane</keyword>
<dbReference type="Gene3D" id="1.10.760.10">
    <property type="entry name" value="Cytochrome c-like domain"/>
    <property type="match status" value="2"/>
</dbReference>
<evidence type="ECO:0000256" key="6">
    <source>
        <dbReference type="PROSITE-ProRule" id="PRU00433"/>
    </source>
</evidence>
<accession>A0A1M6CJH7</accession>
<organism evidence="9 10">
    <name type="scientific">Bacteroides stercorirosoris</name>
    <dbReference type="NCBI Taxonomy" id="871324"/>
    <lineage>
        <taxon>Bacteria</taxon>
        <taxon>Pseudomonadati</taxon>
        <taxon>Bacteroidota</taxon>
        <taxon>Bacteroidia</taxon>
        <taxon>Bacteroidales</taxon>
        <taxon>Bacteroidaceae</taxon>
        <taxon>Bacteroides</taxon>
    </lineage>
</organism>
<protein>
    <submittedName>
        <fullName evidence="9">40-residue YVTN family beta-propeller repeat-containing protein</fullName>
    </submittedName>
</protein>
<dbReference type="AlphaFoldDB" id="A0A1M6CJH7"/>
<evidence type="ECO:0000256" key="4">
    <source>
        <dbReference type="ARBA" id="ARBA00023002"/>
    </source>
</evidence>
<evidence type="ECO:0000259" key="8">
    <source>
        <dbReference type="PROSITE" id="PS51007"/>
    </source>
</evidence>
<dbReference type="PROSITE" id="PS51007">
    <property type="entry name" value="CYTC"/>
    <property type="match status" value="1"/>
</dbReference>
<keyword evidence="2 6" id="KW-0479">Metal-binding</keyword>
<dbReference type="eggNOG" id="COG3391">
    <property type="taxonomic scope" value="Bacteria"/>
</dbReference>
<evidence type="ECO:0000256" key="7">
    <source>
        <dbReference type="SAM" id="Phobius"/>
    </source>
</evidence>
<sequence>MIAPGQVMPYLCDVKNKQNLITMRYKSRSITTIMIPVLLVASLFAFTTQTTEQPEGTPLFITGITPYKSGMIVSQKGVRKVSIYSSDYKERLQEWELDEIPTGVTTDEDRIYATVAGEHKNGVYFLSASDPSKKEFIETASGACAPLVNNGNGKLYVCNQFAGTVSELDKNGSAVLRTVKVLREPKSAVLDKDGKHLFVTNFLPMQRADLDTVAACVSVIDVENFRKIKDIQLANGSNALRGMSLSPDGRYLLITHNLGRFQVPTSQLQQGWMNTSAISIVNLSTLNFEGAVLLDEPERGAAGIWDVKCTDDKIVISHSGTHEVSVIDYPAFIRKFEAYPQKDALAYDLRFLYGLRKRVALEGNGPRCMMLKDGMAVVPTYFSDTLNIVDLNTTDVQAVAMVKNRTESWVQRGEKYFNDAEHCFQNWQSCNGCHPGDARMDAMNWDLMNDGIGNSKNCKSLLLSHVTPPCMISGIRASAELAVRAGYKLIQFTDLPEEFAECVDEYLISLKPVPSPYLVNGELSEKAKRGRKVFEKFNCDECHSGPYYTDMQLHRIGDDIEFEKGWDTPTLCEVWRTAPYLFDGRAATMEEVFTVHKHGIEKKISAKEAEELAEYVNSL</sequence>
<evidence type="ECO:0000256" key="3">
    <source>
        <dbReference type="ARBA" id="ARBA00022729"/>
    </source>
</evidence>
<evidence type="ECO:0000256" key="2">
    <source>
        <dbReference type="ARBA" id="ARBA00022723"/>
    </source>
</evidence>
<keyword evidence="5 6" id="KW-0408">Iron</keyword>
<dbReference type="Proteomes" id="UP000184192">
    <property type="component" value="Unassembled WGS sequence"/>
</dbReference>
<dbReference type="InterPro" id="IPR015943">
    <property type="entry name" value="WD40/YVTN_repeat-like_dom_sf"/>
</dbReference>
<evidence type="ECO:0000313" key="9">
    <source>
        <dbReference type="EMBL" id="SHI60904.1"/>
    </source>
</evidence>
<dbReference type="InterPro" id="IPR009056">
    <property type="entry name" value="Cyt_c-like_dom"/>
</dbReference>
<dbReference type="SUPFAM" id="SSF46626">
    <property type="entry name" value="Cytochrome c"/>
    <property type="match status" value="2"/>
</dbReference>
<feature type="domain" description="Cytochrome c" evidence="8">
    <location>
        <begin position="525"/>
        <end position="619"/>
    </location>
</feature>
<dbReference type="EMBL" id="FQZN01000004">
    <property type="protein sequence ID" value="SHI60904.1"/>
    <property type="molecule type" value="Genomic_DNA"/>
</dbReference>
<feature type="transmembrane region" description="Helical" evidence="7">
    <location>
        <begin position="30"/>
        <end position="47"/>
    </location>
</feature>
<dbReference type="GO" id="GO:0004130">
    <property type="term" value="F:cytochrome-c peroxidase activity"/>
    <property type="evidence" value="ECO:0007669"/>
    <property type="project" value="TreeGrafter"/>
</dbReference>
<evidence type="ECO:0000256" key="5">
    <source>
        <dbReference type="ARBA" id="ARBA00023004"/>
    </source>
</evidence>
<dbReference type="GO" id="GO:0046872">
    <property type="term" value="F:metal ion binding"/>
    <property type="evidence" value="ECO:0007669"/>
    <property type="project" value="UniProtKB-KW"/>
</dbReference>
<name>A0A1M6CJH7_9BACE</name>
<dbReference type="SUPFAM" id="SSF75011">
    <property type="entry name" value="3-carboxy-cis,cis-mucoante lactonizing enzyme"/>
    <property type="match status" value="1"/>
</dbReference>
<dbReference type="InterPro" id="IPR036909">
    <property type="entry name" value="Cyt_c-like_dom_sf"/>
</dbReference>
<keyword evidence="7" id="KW-0472">Membrane</keyword>
<keyword evidence="3" id="KW-0732">Signal</keyword>
<keyword evidence="1 6" id="KW-0349">Heme</keyword>
<evidence type="ECO:0000313" key="10">
    <source>
        <dbReference type="Proteomes" id="UP000184192"/>
    </source>
</evidence>
<dbReference type="GO" id="GO:0009055">
    <property type="term" value="F:electron transfer activity"/>
    <property type="evidence" value="ECO:0007669"/>
    <property type="project" value="InterPro"/>
</dbReference>
<dbReference type="PANTHER" id="PTHR30600:SF10">
    <property type="entry name" value="BLL6722 PROTEIN"/>
    <property type="match status" value="1"/>
</dbReference>
<gene>
    <name evidence="9" type="ORF">SAMN05444350_104167</name>
</gene>